<organism evidence="2 3">
    <name type="scientific">Candidatus Giovannonibacteria bacterium RIFCSPHIGHO2_02_43_13</name>
    <dbReference type="NCBI Taxonomy" id="1798330"/>
    <lineage>
        <taxon>Bacteria</taxon>
        <taxon>Candidatus Giovannoniibacteriota</taxon>
    </lineage>
</organism>
<evidence type="ECO:0000256" key="1">
    <source>
        <dbReference type="SAM" id="Coils"/>
    </source>
</evidence>
<protein>
    <submittedName>
        <fullName evidence="2">Uncharacterized protein</fullName>
    </submittedName>
</protein>
<comment type="caution">
    <text evidence="2">The sequence shown here is derived from an EMBL/GenBank/DDBJ whole genome shotgun (WGS) entry which is preliminary data.</text>
</comment>
<evidence type="ECO:0000313" key="3">
    <source>
        <dbReference type="Proteomes" id="UP000178425"/>
    </source>
</evidence>
<accession>A0A1F5WUT0</accession>
<keyword evidence="1" id="KW-0175">Coiled coil</keyword>
<dbReference type="EMBL" id="MFHI01000005">
    <property type="protein sequence ID" value="OGF79363.1"/>
    <property type="molecule type" value="Genomic_DNA"/>
</dbReference>
<evidence type="ECO:0000313" key="2">
    <source>
        <dbReference type="EMBL" id="OGF79363.1"/>
    </source>
</evidence>
<feature type="coiled-coil region" evidence="1">
    <location>
        <begin position="4"/>
        <end position="31"/>
    </location>
</feature>
<reference evidence="2 3" key="1">
    <citation type="journal article" date="2016" name="Nat. Commun.">
        <title>Thousands of microbial genomes shed light on interconnected biogeochemical processes in an aquifer system.</title>
        <authorList>
            <person name="Anantharaman K."/>
            <person name="Brown C.T."/>
            <person name="Hug L.A."/>
            <person name="Sharon I."/>
            <person name="Castelle C.J."/>
            <person name="Probst A.J."/>
            <person name="Thomas B.C."/>
            <person name="Singh A."/>
            <person name="Wilkins M.J."/>
            <person name="Karaoz U."/>
            <person name="Brodie E.L."/>
            <person name="Williams K.H."/>
            <person name="Hubbard S.S."/>
            <person name="Banfield J.F."/>
        </authorList>
    </citation>
    <scope>NUCLEOTIDE SEQUENCE [LARGE SCALE GENOMIC DNA]</scope>
</reference>
<name>A0A1F5WUT0_9BACT</name>
<proteinExistence type="predicted"/>
<dbReference type="AlphaFoldDB" id="A0A1F5WUT0"/>
<sequence>MRNTQEDLKKIAVLQKQVEEHKEKAGKDEEEAHKLLLAIQVLVKAGETTGDKIKDFVLARYGFLNDKVECVYRDIEKRVSEHVGEFVFVFSASDKHEGCTGFGGKLYYVRQNNLYLGILKKDSLVLNKPDNGCSFPTENFVCFEDSRKCKTIDKNLSEDSVKCGIWSKANFGLRLQETESPVNFKTIFRIAHRGKEEPSELVLKIGDEEVDGWFTEKNFIGLISVYEKMALKLGRPNEKFFKKHTHLR</sequence>
<dbReference type="Proteomes" id="UP000178425">
    <property type="component" value="Unassembled WGS sequence"/>
</dbReference>
<gene>
    <name evidence="2" type="ORF">A2W54_01370</name>
</gene>